<name>A0A0E1NRQ4_YERPA</name>
<evidence type="ECO:0000313" key="1">
    <source>
        <dbReference type="EMBL" id="ABG15545.1"/>
    </source>
</evidence>
<dbReference type="PANTHER" id="PTHR37625">
    <property type="entry name" value="OUTER MEMBRANE LIPOPROTEIN-RELATED"/>
    <property type="match status" value="1"/>
</dbReference>
<dbReference type="Gene3D" id="2.60.40.4150">
    <property type="entry name" value="Type VI secretion system, lipoprotein SciN"/>
    <property type="match status" value="1"/>
</dbReference>
<gene>
    <name evidence="1" type="ordered locus">YPA_3583</name>
</gene>
<dbReference type="Proteomes" id="UP000001971">
    <property type="component" value="Chromosome"/>
</dbReference>
<dbReference type="KEGG" id="ypa:YPA_3583"/>
<reference evidence="1 2" key="1">
    <citation type="journal article" date="2006" name="J. Bacteriol.">
        <title>Complete genome sequence of Yersinia pestis strains Antiqua and Nepal516: evidence of gene reduction in an emerging pathogen.</title>
        <authorList>
            <person name="Chain P.S."/>
            <person name="Hu P."/>
            <person name="Malfatti S.A."/>
            <person name="Radnedge L."/>
            <person name="Larimer F."/>
            <person name="Vergez L.M."/>
            <person name="Worsham P."/>
            <person name="Chu M.C."/>
            <person name="Andersen G.L."/>
        </authorList>
    </citation>
    <scope>NUCLEOTIDE SEQUENCE [LARGE SCALE GENOMIC DNA]</scope>
    <source>
        <strain evidence="1 2">Antiqua</strain>
    </source>
</reference>
<dbReference type="EMBL" id="CP000308">
    <property type="protein sequence ID" value="ABG15545.1"/>
    <property type="molecule type" value="Genomic_DNA"/>
</dbReference>
<dbReference type="NCBIfam" id="TIGR03352">
    <property type="entry name" value="VI_chp_3"/>
    <property type="match status" value="1"/>
</dbReference>
<proteinExistence type="predicted"/>
<dbReference type="InterPro" id="IPR017734">
    <property type="entry name" value="T6SS_SciN"/>
</dbReference>
<dbReference type="RefSeq" id="WP_002210471.1">
    <property type="nucleotide sequence ID" value="NC_008150.1"/>
</dbReference>
<protein>
    <submittedName>
        <fullName evidence="1">Putative lipoprotein</fullName>
    </submittedName>
</protein>
<dbReference type="InterPro" id="IPR038706">
    <property type="entry name" value="Type_VI_SciN-like_sf"/>
</dbReference>
<accession>A0A0E1NRQ4</accession>
<evidence type="ECO:0000313" key="2">
    <source>
        <dbReference type="Proteomes" id="UP000001971"/>
    </source>
</evidence>
<dbReference type="HOGENOM" id="CLU_127108_0_0_6"/>
<dbReference type="GeneID" id="57974098"/>
<dbReference type="PROSITE" id="PS51257">
    <property type="entry name" value="PROKAR_LIPOPROTEIN"/>
    <property type="match status" value="1"/>
</dbReference>
<keyword evidence="1" id="KW-0449">Lipoprotein</keyword>
<dbReference type="AlphaFoldDB" id="A0A0E1NRQ4"/>
<dbReference type="PATRIC" id="fig|360102.15.peg.2944"/>
<sequence length="163" mass="17830" precursor="true">MRSLFRVLPIFILTGCVLLSGCSWFSSSSEAALQKRRIDLQVVAAPLINPGPNGQAQPLKVCIIELNKEGWSPPGLYQGTLCSGISVGGEVVSVTEYILAPTEVRQYSRDVPFEQERWWAIAAEFQEMSNGKSLLTLKSDARADFNRVVLVDGKALSLKASTK</sequence>
<organism evidence="1 2">
    <name type="scientific">Yersinia pestis bv. Antiqua (strain Antiqua)</name>
    <dbReference type="NCBI Taxonomy" id="360102"/>
    <lineage>
        <taxon>Bacteria</taxon>
        <taxon>Pseudomonadati</taxon>
        <taxon>Pseudomonadota</taxon>
        <taxon>Gammaproteobacteria</taxon>
        <taxon>Enterobacterales</taxon>
        <taxon>Yersiniaceae</taxon>
        <taxon>Yersinia</taxon>
    </lineage>
</organism>
<dbReference type="Pfam" id="PF12790">
    <property type="entry name" value="T6SS-SciN"/>
    <property type="match status" value="1"/>
</dbReference>
<dbReference type="PANTHER" id="PTHR37625:SF4">
    <property type="entry name" value="OUTER MEMBRANE LIPOPROTEIN"/>
    <property type="match status" value="1"/>
</dbReference>